<dbReference type="GO" id="GO:0006887">
    <property type="term" value="P:exocytosis"/>
    <property type="evidence" value="ECO:0007669"/>
    <property type="project" value="UniProtKB-KW"/>
</dbReference>
<dbReference type="GO" id="GO:0099503">
    <property type="term" value="C:secretory vesicle"/>
    <property type="evidence" value="ECO:0007669"/>
    <property type="project" value="TreeGrafter"/>
</dbReference>
<keyword evidence="1" id="KW-0268">Exocytosis</keyword>
<evidence type="ECO:0000259" key="2">
    <source>
        <dbReference type="PROSITE" id="PS51259"/>
    </source>
</evidence>
<dbReference type="OrthoDB" id="6482459at2759"/>
<sequence>MFYANLCHQKLLNAGYYDEEGQFDVSEEVCIVINNMEYVRRALKPLHNELELEPIVAAIEQAEGDRAADKCRAAFQALLHNADEDVVHKILTIIAGLSEKALGPLIDYLDSNLRTLYESLMKVNFYRTLEAVWRVVLQELMLTARNNLGVRAGGLLPAAVLVAGRAAGVSSTRRTRALSLKSLHSLPYQDLDRLLKLHKADTADLIELYCLHRLDEQQRQIQAATAPFGTLTVRLSYNAAAECLCVDDKIEICKTLIT</sequence>
<accession>A0A9J6FTJ5</accession>
<comment type="caution">
    <text evidence="3">The sequence shown here is derived from an EMBL/GenBank/DDBJ whole genome shotgun (WGS) entry which is preliminary data.</text>
</comment>
<reference evidence="3 4" key="1">
    <citation type="journal article" date="2020" name="Cell">
        <title>Large-Scale Comparative Analyses of Tick Genomes Elucidate Their Genetic Diversity and Vector Capacities.</title>
        <authorList>
            <consortium name="Tick Genome and Microbiome Consortium (TIGMIC)"/>
            <person name="Jia N."/>
            <person name="Wang J."/>
            <person name="Shi W."/>
            <person name="Du L."/>
            <person name="Sun Y."/>
            <person name="Zhan W."/>
            <person name="Jiang J.F."/>
            <person name="Wang Q."/>
            <person name="Zhang B."/>
            <person name="Ji P."/>
            <person name="Bell-Sakyi L."/>
            <person name="Cui X.M."/>
            <person name="Yuan T.T."/>
            <person name="Jiang B.G."/>
            <person name="Yang W.F."/>
            <person name="Lam T.T."/>
            <person name="Chang Q.C."/>
            <person name="Ding S.J."/>
            <person name="Wang X.J."/>
            <person name="Zhu J.G."/>
            <person name="Ruan X.D."/>
            <person name="Zhao L."/>
            <person name="Wei J.T."/>
            <person name="Ye R.Z."/>
            <person name="Que T.C."/>
            <person name="Du C.H."/>
            <person name="Zhou Y.H."/>
            <person name="Cheng J.X."/>
            <person name="Dai P.F."/>
            <person name="Guo W.B."/>
            <person name="Han X.H."/>
            <person name="Huang E.J."/>
            <person name="Li L.F."/>
            <person name="Wei W."/>
            <person name="Gao Y.C."/>
            <person name="Liu J.Z."/>
            <person name="Shao H.Z."/>
            <person name="Wang X."/>
            <person name="Wang C.C."/>
            <person name="Yang T.C."/>
            <person name="Huo Q.B."/>
            <person name="Li W."/>
            <person name="Chen H.Y."/>
            <person name="Chen S.E."/>
            <person name="Zhou L.G."/>
            <person name="Ni X.B."/>
            <person name="Tian J.H."/>
            <person name="Sheng Y."/>
            <person name="Liu T."/>
            <person name="Pan Y.S."/>
            <person name="Xia L.Y."/>
            <person name="Li J."/>
            <person name="Zhao F."/>
            <person name="Cao W.C."/>
        </authorList>
    </citation>
    <scope>NUCLEOTIDE SEQUENCE [LARGE SCALE GENOMIC DNA]</scope>
    <source>
        <strain evidence="3">HaeL-2018</strain>
    </source>
</reference>
<protein>
    <recommendedName>
        <fullName evidence="2">MHD2 domain-containing protein</fullName>
    </recommendedName>
</protein>
<feature type="domain" description="MHD2" evidence="2">
    <location>
        <begin position="99"/>
        <end position="209"/>
    </location>
</feature>
<dbReference type="InterPro" id="IPR014772">
    <property type="entry name" value="Munc13_dom-2"/>
</dbReference>
<dbReference type="PANTHER" id="PTHR45999">
    <property type="entry name" value="UNC-13-4A, ISOFORM B"/>
    <property type="match status" value="1"/>
</dbReference>
<dbReference type="Gene3D" id="1.20.58.1100">
    <property type="match status" value="1"/>
</dbReference>
<evidence type="ECO:0000256" key="1">
    <source>
        <dbReference type="ARBA" id="ARBA00022483"/>
    </source>
</evidence>
<proteinExistence type="predicted"/>
<dbReference type="Proteomes" id="UP000821853">
    <property type="component" value="Unassembled WGS sequence"/>
</dbReference>
<dbReference type="VEuPathDB" id="VectorBase:HLOH_061489"/>
<dbReference type="OMA" id="HERRINW"/>
<dbReference type="PANTHER" id="PTHR45999:SF4">
    <property type="entry name" value="UNC-13-4A, ISOFORM B"/>
    <property type="match status" value="1"/>
</dbReference>
<dbReference type="InterPro" id="IPR052095">
    <property type="entry name" value="UNC-13_domain"/>
</dbReference>
<organism evidence="3 4">
    <name type="scientific">Haemaphysalis longicornis</name>
    <name type="common">Bush tick</name>
    <dbReference type="NCBI Taxonomy" id="44386"/>
    <lineage>
        <taxon>Eukaryota</taxon>
        <taxon>Metazoa</taxon>
        <taxon>Ecdysozoa</taxon>
        <taxon>Arthropoda</taxon>
        <taxon>Chelicerata</taxon>
        <taxon>Arachnida</taxon>
        <taxon>Acari</taxon>
        <taxon>Parasitiformes</taxon>
        <taxon>Ixodida</taxon>
        <taxon>Ixodoidea</taxon>
        <taxon>Ixodidae</taxon>
        <taxon>Haemaphysalinae</taxon>
        <taxon>Haemaphysalis</taxon>
    </lineage>
</organism>
<dbReference type="AlphaFoldDB" id="A0A9J6FTJ5"/>
<name>A0A9J6FTJ5_HAELO</name>
<dbReference type="EMBL" id="JABSTR010000003">
    <property type="protein sequence ID" value="KAH9365648.1"/>
    <property type="molecule type" value="Genomic_DNA"/>
</dbReference>
<dbReference type="PROSITE" id="PS51259">
    <property type="entry name" value="MHD2"/>
    <property type="match status" value="1"/>
</dbReference>
<keyword evidence="4" id="KW-1185">Reference proteome</keyword>
<gene>
    <name evidence="3" type="ORF">HPB48_013136</name>
</gene>
<evidence type="ECO:0000313" key="3">
    <source>
        <dbReference type="EMBL" id="KAH9365648.1"/>
    </source>
</evidence>
<evidence type="ECO:0000313" key="4">
    <source>
        <dbReference type="Proteomes" id="UP000821853"/>
    </source>
</evidence>